<name>A0A0F8WXR5_9ZZZZ</name>
<sequence length="34" mass="4185">MIDHFMDVVVIVIVFVWFPLCIYKKYRHEQESKA</sequence>
<feature type="transmembrane region" description="Helical" evidence="1">
    <location>
        <begin position="6"/>
        <end position="23"/>
    </location>
</feature>
<dbReference type="EMBL" id="LAZR01062376">
    <property type="protein sequence ID" value="KKK61647.1"/>
    <property type="molecule type" value="Genomic_DNA"/>
</dbReference>
<gene>
    <name evidence="2" type="ORF">LCGC14_3012250</name>
</gene>
<dbReference type="AlphaFoldDB" id="A0A0F8WXR5"/>
<comment type="caution">
    <text evidence="2">The sequence shown here is derived from an EMBL/GenBank/DDBJ whole genome shotgun (WGS) entry which is preliminary data.</text>
</comment>
<keyword evidence="1" id="KW-1133">Transmembrane helix</keyword>
<organism evidence="2">
    <name type="scientific">marine sediment metagenome</name>
    <dbReference type="NCBI Taxonomy" id="412755"/>
    <lineage>
        <taxon>unclassified sequences</taxon>
        <taxon>metagenomes</taxon>
        <taxon>ecological metagenomes</taxon>
    </lineage>
</organism>
<keyword evidence="1" id="KW-0472">Membrane</keyword>
<protein>
    <submittedName>
        <fullName evidence="2">Uncharacterized protein</fullName>
    </submittedName>
</protein>
<accession>A0A0F8WXR5</accession>
<keyword evidence="1" id="KW-0812">Transmembrane</keyword>
<reference evidence="2" key="1">
    <citation type="journal article" date="2015" name="Nature">
        <title>Complex archaea that bridge the gap between prokaryotes and eukaryotes.</title>
        <authorList>
            <person name="Spang A."/>
            <person name="Saw J.H."/>
            <person name="Jorgensen S.L."/>
            <person name="Zaremba-Niedzwiedzka K."/>
            <person name="Martijn J."/>
            <person name="Lind A.E."/>
            <person name="van Eijk R."/>
            <person name="Schleper C."/>
            <person name="Guy L."/>
            <person name="Ettema T.J."/>
        </authorList>
    </citation>
    <scope>NUCLEOTIDE SEQUENCE</scope>
</reference>
<evidence type="ECO:0000313" key="2">
    <source>
        <dbReference type="EMBL" id="KKK61647.1"/>
    </source>
</evidence>
<evidence type="ECO:0000256" key="1">
    <source>
        <dbReference type="SAM" id="Phobius"/>
    </source>
</evidence>
<proteinExistence type="predicted"/>